<feature type="domain" description="NAD-dependent epimerase/dehydratase" evidence="3">
    <location>
        <begin position="8"/>
        <end position="232"/>
    </location>
</feature>
<dbReference type="PANTHER" id="PTHR10366:SF564">
    <property type="entry name" value="STEROL-4-ALPHA-CARBOXYLATE 3-DEHYDROGENASE, DECARBOXYLATING"/>
    <property type="match status" value="1"/>
</dbReference>
<protein>
    <submittedName>
        <fullName evidence="4">NAD-dependent epimerase/dehydratase family protein</fullName>
    </submittedName>
</protein>
<reference evidence="4" key="2">
    <citation type="journal article" date="2022" name="BMC Genomics">
        <title>Comparative genome analysis of mycobacteria focusing on tRNA and non-coding RNA.</title>
        <authorList>
            <person name="Behra P.R.K."/>
            <person name="Pettersson B.M.F."/>
            <person name="Ramesh M."/>
            <person name="Das S."/>
            <person name="Dasgupta S."/>
            <person name="Kirsebom L.A."/>
        </authorList>
    </citation>
    <scope>NUCLEOTIDE SEQUENCE</scope>
    <source>
        <strain evidence="4">DSM 44838</strain>
    </source>
</reference>
<evidence type="ECO:0000256" key="1">
    <source>
        <dbReference type="ARBA" id="ARBA00023002"/>
    </source>
</evidence>
<dbReference type="AlphaFoldDB" id="A0A9X2Z3Z7"/>
<dbReference type="GO" id="GO:0016616">
    <property type="term" value="F:oxidoreductase activity, acting on the CH-OH group of donors, NAD or NADP as acceptor"/>
    <property type="evidence" value="ECO:0007669"/>
    <property type="project" value="TreeGrafter"/>
</dbReference>
<name>A0A9X2Z3Z7_9MYCO</name>
<dbReference type="InterPro" id="IPR001509">
    <property type="entry name" value="Epimerase_deHydtase"/>
</dbReference>
<evidence type="ECO:0000313" key="5">
    <source>
        <dbReference type="Proteomes" id="UP001141629"/>
    </source>
</evidence>
<accession>A0A9X2Z3Z7</accession>
<organism evidence="4 5">
    <name type="scientific">Mycobacterium yunnanensis</name>
    <dbReference type="NCBI Taxonomy" id="368477"/>
    <lineage>
        <taxon>Bacteria</taxon>
        <taxon>Bacillati</taxon>
        <taxon>Actinomycetota</taxon>
        <taxon>Actinomycetes</taxon>
        <taxon>Mycobacteriales</taxon>
        <taxon>Mycobacteriaceae</taxon>
        <taxon>Mycobacterium</taxon>
    </lineage>
</organism>
<sequence length="332" mass="35376">MSEDRGLVLVTGGTGYLAGHVIRRLSADGYRVRTTVRSPGRNAEVRAADEVAVADLTTDDGWTVAVAGCDAVLHVASPFPARQPENEDDVIVPAREGTLRVLRAANAVGIRRVVLTSSFAAVGYSPKPSGAPYDETDWTDPTAPNSPYVKSKTLAERDAWKFAAAHDLDLTVVNPVGIFGPVLGTDLATSVRIVKELLEGRPPLLPRASFAVVDVRDVADLHVKALHDPRAVGERFLAAAGQPVSFPETAATLRAHLGPDGRRVPRHTAPDWLVRTGARVVPALRELAGLLGEPKRIDAIKATELLGWHPRPVADTLVDTARSLIDGGLVGR</sequence>
<gene>
    <name evidence="4" type="ORF">H7K45_20685</name>
</gene>
<keyword evidence="5" id="KW-1185">Reference proteome</keyword>
<dbReference type="FunFam" id="3.40.50.720:FF:000336">
    <property type="entry name" value="Aldehyde reductase"/>
    <property type="match status" value="1"/>
</dbReference>
<dbReference type="Proteomes" id="UP001141629">
    <property type="component" value="Unassembled WGS sequence"/>
</dbReference>
<comment type="similarity">
    <text evidence="2">Belongs to the NAD(P)-dependent epimerase/dehydratase family. Dihydroflavonol-4-reductase subfamily.</text>
</comment>
<dbReference type="SUPFAM" id="SSF51735">
    <property type="entry name" value="NAD(P)-binding Rossmann-fold domains"/>
    <property type="match status" value="1"/>
</dbReference>
<dbReference type="RefSeq" id="WP_263997864.1">
    <property type="nucleotide sequence ID" value="NZ_JACKVK010000011.1"/>
</dbReference>
<keyword evidence="1" id="KW-0560">Oxidoreductase</keyword>
<evidence type="ECO:0000256" key="2">
    <source>
        <dbReference type="ARBA" id="ARBA00023445"/>
    </source>
</evidence>
<dbReference type="EMBL" id="JACKVK010000011">
    <property type="protein sequence ID" value="MCV7422973.1"/>
    <property type="molecule type" value="Genomic_DNA"/>
</dbReference>
<comment type="caution">
    <text evidence="4">The sequence shown here is derived from an EMBL/GenBank/DDBJ whole genome shotgun (WGS) entry which is preliminary data.</text>
</comment>
<dbReference type="InterPro" id="IPR036291">
    <property type="entry name" value="NAD(P)-bd_dom_sf"/>
</dbReference>
<evidence type="ECO:0000259" key="3">
    <source>
        <dbReference type="Pfam" id="PF01370"/>
    </source>
</evidence>
<dbReference type="InterPro" id="IPR050425">
    <property type="entry name" value="NAD(P)_dehydrat-like"/>
</dbReference>
<proteinExistence type="inferred from homology"/>
<evidence type="ECO:0000313" key="4">
    <source>
        <dbReference type="EMBL" id="MCV7422973.1"/>
    </source>
</evidence>
<reference evidence="4" key="1">
    <citation type="submission" date="2020-07" db="EMBL/GenBank/DDBJ databases">
        <authorList>
            <person name="Pettersson B.M.F."/>
            <person name="Behra P.R.K."/>
            <person name="Ramesh M."/>
            <person name="Das S."/>
            <person name="Dasgupta S."/>
            <person name="Kirsebom L.A."/>
        </authorList>
    </citation>
    <scope>NUCLEOTIDE SEQUENCE</scope>
    <source>
        <strain evidence="4">DSM 44838</strain>
    </source>
</reference>
<dbReference type="Gene3D" id="3.40.50.720">
    <property type="entry name" value="NAD(P)-binding Rossmann-like Domain"/>
    <property type="match status" value="1"/>
</dbReference>
<dbReference type="PANTHER" id="PTHR10366">
    <property type="entry name" value="NAD DEPENDENT EPIMERASE/DEHYDRATASE"/>
    <property type="match status" value="1"/>
</dbReference>
<dbReference type="Pfam" id="PF01370">
    <property type="entry name" value="Epimerase"/>
    <property type="match status" value="1"/>
</dbReference>